<proteinExistence type="predicted"/>
<evidence type="ECO:0000313" key="2">
    <source>
        <dbReference type="Proteomes" id="UP000799757"/>
    </source>
</evidence>
<keyword evidence="2" id="KW-1185">Reference proteome</keyword>
<protein>
    <submittedName>
        <fullName evidence="1">Uncharacterized protein</fullName>
    </submittedName>
</protein>
<dbReference type="AlphaFoldDB" id="A0A6A6XJI8"/>
<reference evidence="1" key="1">
    <citation type="journal article" date="2020" name="Stud. Mycol.">
        <title>101 Dothideomycetes genomes: a test case for predicting lifestyles and emergence of pathogens.</title>
        <authorList>
            <person name="Haridas S."/>
            <person name="Albert R."/>
            <person name="Binder M."/>
            <person name="Bloem J."/>
            <person name="Labutti K."/>
            <person name="Salamov A."/>
            <person name="Andreopoulos B."/>
            <person name="Baker S."/>
            <person name="Barry K."/>
            <person name="Bills G."/>
            <person name="Bluhm B."/>
            <person name="Cannon C."/>
            <person name="Castanera R."/>
            <person name="Culley D."/>
            <person name="Daum C."/>
            <person name="Ezra D."/>
            <person name="Gonzalez J."/>
            <person name="Henrissat B."/>
            <person name="Kuo A."/>
            <person name="Liang C."/>
            <person name="Lipzen A."/>
            <person name="Lutzoni F."/>
            <person name="Magnuson J."/>
            <person name="Mondo S."/>
            <person name="Nolan M."/>
            <person name="Ohm R."/>
            <person name="Pangilinan J."/>
            <person name="Park H.-J."/>
            <person name="Ramirez L."/>
            <person name="Alfaro M."/>
            <person name="Sun H."/>
            <person name="Tritt A."/>
            <person name="Yoshinaga Y."/>
            <person name="Zwiers L.-H."/>
            <person name="Turgeon B."/>
            <person name="Goodwin S."/>
            <person name="Spatafora J."/>
            <person name="Crous P."/>
            <person name="Grigoriev I."/>
        </authorList>
    </citation>
    <scope>NUCLEOTIDE SEQUENCE</scope>
    <source>
        <strain evidence="1">CBS 109.77</strain>
    </source>
</reference>
<gene>
    <name evidence="1" type="ORF">K505DRAFT_158532</name>
</gene>
<accession>A0A6A6XJI8</accession>
<dbReference type="EMBL" id="MU001826">
    <property type="protein sequence ID" value="KAF2796611.1"/>
    <property type="molecule type" value="Genomic_DNA"/>
</dbReference>
<organism evidence="1 2">
    <name type="scientific">Melanomma pulvis-pyrius CBS 109.77</name>
    <dbReference type="NCBI Taxonomy" id="1314802"/>
    <lineage>
        <taxon>Eukaryota</taxon>
        <taxon>Fungi</taxon>
        <taxon>Dikarya</taxon>
        <taxon>Ascomycota</taxon>
        <taxon>Pezizomycotina</taxon>
        <taxon>Dothideomycetes</taxon>
        <taxon>Pleosporomycetidae</taxon>
        <taxon>Pleosporales</taxon>
        <taxon>Melanommataceae</taxon>
        <taxon>Melanomma</taxon>
    </lineage>
</organism>
<evidence type="ECO:0000313" key="1">
    <source>
        <dbReference type="EMBL" id="KAF2796611.1"/>
    </source>
</evidence>
<name>A0A6A6XJI8_9PLEO</name>
<sequence>MMCRRGSATPGGVKVRGNKVAKPPIIFICHLPVVDTASVCSVLFLCCRLGRRASPLMWWHRKTMQAQPRGHNPRKRRESICSASDLSHWSTVNSTRALYEDPWGRSDRRFRPQSPHPRRKPTFSYLMKGLVSIQEQGEQTPVQHVGCGPEREYEPNTLGCRLETAGSSMFEGLPRTHSYTSRCLRCRRCADCQWGRRIASLADSLRRFNSLTAHRLPIAATTVQRGAS</sequence>
<dbReference type="Proteomes" id="UP000799757">
    <property type="component" value="Unassembled WGS sequence"/>
</dbReference>